<reference evidence="1 2" key="1">
    <citation type="submission" date="2013-08" db="EMBL/GenBank/DDBJ databases">
        <title>The genome sequence of Knoellia aerolata.</title>
        <authorList>
            <person name="Zhu W."/>
            <person name="Wang G."/>
        </authorList>
    </citation>
    <scope>NUCLEOTIDE SEQUENCE [LARGE SCALE GENOMIC DNA]</scope>
    <source>
        <strain evidence="1 2">DSM 18566</strain>
    </source>
</reference>
<dbReference type="AlphaFoldDB" id="A0A0A0JZW7"/>
<dbReference type="Proteomes" id="UP000030013">
    <property type="component" value="Unassembled WGS sequence"/>
</dbReference>
<name>A0A0A0JZW7_9MICO</name>
<comment type="caution">
    <text evidence="1">The sequence shown here is derived from an EMBL/GenBank/DDBJ whole genome shotgun (WGS) entry which is preliminary data.</text>
</comment>
<dbReference type="EMBL" id="AVPL01000025">
    <property type="protein sequence ID" value="KGN41056.1"/>
    <property type="molecule type" value="Genomic_DNA"/>
</dbReference>
<proteinExistence type="predicted"/>
<evidence type="ECO:0000313" key="1">
    <source>
        <dbReference type="EMBL" id="KGN41056.1"/>
    </source>
</evidence>
<protein>
    <submittedName>
        <fullName evidence="1">Uncharacterized protein</fullName>
    </submittedName>
</protein>
<keyword evidence="2" id="KW-1185">Reference proteome</keyword>
<organism evidence="1 2">
    <name type="scientific">Knoellia aerolata DSM 18566</name>
    <dbReference type="NCBI Taxonomy" id="1385519"/>
    <lineage>
        <taxon>Bacteria</taxon>
        <taxon>Bacillati</taxon>
        <taxon>Actinomycetota</taxon>
        <taxon>Actinomycetes</taxon>
        <taxon>Micrococcales</taxon>
        <taxon>Intrasporangiaceae</taxon>
        <taxon>Knoellia</taxon>
    </lineage>
</organism>
<sequence>MVRATTSEEALTFSDDEFGLEACMPTFGAG</sequence>
<evidence type="ECO:0000313" key="2">
    <source>
        <dbReference type="Proteomes" id="UP000030013"/>
    </source>
</evidence>
<gene>
    <name evidence="1" type="ORF">N801_09820</name>
</gene>
<accession>A0A0A0JZW7</accession>